<evidence type="ECO:0000256" key="4">
    <source>
        <dbReference type="ARBA" id="ARBA00023186"/>
    </source>
</evidence>
<feature type="region of interest" description="Disordered" evidence="7">
    <location>
        <begin position="498"/>
        <end position="540"/>
    </location>
</feature>
<keyword evidence="3" id="KW-0564">Palmitate</keyword>
<evidence type="ECO:0000256" key="1">
    <source>
        <dbReference type="ARBA" id="ARBA00004635"/>
    </source>
</evidence>
<feature type="compositionally biased region" description="Polar residues" evidence="7">
    <location>
        <begin position="1392"/>
        <end position="1407"/>
    </location>
</feature>
<keyword evidence="4" id="KW-0143">Chaperone</keyword>
<dbReference type="PANTHER" id="PTHR44027">
    <property type="entry name" value="DNAJ HOMOLOG SUBFAMILY C MEMBER 5 HOMOLOG"/>
    <property type="match status" value="1"/>
</dbReference>
<dbReference type="CDD" id="cd06257">
    <property type="entry name" value="DnaJ"/>
    <property type="match status" value="1"/>
</dbReference>
<dbReference type="PRINTS" id="PR00625">
    <property type="entry name" value="JDOMAIN"/>
</dbReference>
<feature type="compositionally biased region" description="Polar residues" evidence="7">
    <location>
        <begin position="849"/>
        <end position="897"/>
    </location>
</feature>
<dbReference type="GO" id="GO:0016020">
    <property type="term" value="C:membrane"/>
    <property type="evidence" value="ECO:0007669"/>
    <property type="project" value="UniProtKB-SubCell"/>
</dbReference>
<feature type="domain" description="J" evidence="8">
    <location>
        <begin position="10"/>
        <end position="78"/>
    </location>
</feature>
<dbReference type="PROSITE" id="PS50076">
    <property type="entry name" value="DNAJ_2"/>
    <property type="match status" value="1"/>
</dbReference>
<comment type="subcellular location">
    <subcellularLocation>
        <location evidence="1">Membrane</location>
        <topology evidence="1">Lipid-anchor</topology>
    </subcellularLocation>
</comment>
<feature type="compositionally biased region" description="Polar residues" evidence="7">
    <location>
        <begin position="1650"/>
        <end position="1664"/>
    </location>
</feature>
<feature type="compositionally biased region" description="Basic and acidic residues" evidence="7">
    <location>
        <begin position="414"/>
        <end position="425"/>
    </location>
</feature>
<accession>A0A8B8DW77</accession>
<feature type="compositionally biased region" description="Basic and acidic residues" evidence="7">
    <location>
        <begin position="320"/>
        <end position="362"/>
    </location>
</feature>
<gene>
    <name evidence="10" type="primary">LOC111129911</name>
</gene>
<dbReference type="OrthoDB" id="6128653at2759"/>
<feature type="compositionally biased region" description="Low complexity" evidence="7">
    <location>
        <begin position="1294"/>
        <end position="1303"/>
    </location>
</feature>
<feature type="compositionally biased region" description="Pro residues" evidence="7">
    <location>
        <begin position="1514"/>
        <end position="1525"/>
    </location>
</feature>
<evidence type="ECO:0000256" key="5">
    <source>
        <dbReference type="ARBA" id="ARBA00023288"/>
    </source>
</evidence>
<sequence length="1878" mass="210931">MALKNKDRSNCLETLGLKENATEDDIKRAYKNLALQHHPDKNPDNPQATEVFQEISESYYLLTTRYAKDRRKKIHMCSHCGDLHYVDSDDDEFYEDDDDYFEDDDYYYDNLPCDDDEDSVLWFFGRLFYDVFSDFVFARRFQSSKKATHLSTEEEEEEDTFFNSIFKKYRPPQDMELTEEDLKKFHSYDEWLKSRDPSKRHNHRTRKGKKRALNRVPEKPAPLSKKQLLAEQRKREQEMKEIGKTILPKLEKKTKKSSENTVLLDKVTTEDNTEEVENQHKENFQRKVQETEKLQLIEAQERQKNKRQQRKNMKEKKKQLRLEAEKLLQEKKFSKPPPEREKTELEIHEEKQNFLFGEKDVNNSEVPNNVKKLKDRETKSLLLGKHFGDVDKLSASSNKPSENSDHNSNTITKTTDRKQMEETLTKRGKSKVPLGPPIPPTQERPLTVKPTQEDSQTDPKVKSSLLQKHLQEFSDLMKVQPQRHTEQQLRAERIRQREEQQVLHQQELDSLRSKHTEQFVPVPPSATNGEDIKPEGGEEDCVQEEFERMRKEHLRKQQELERKRNEEEVQELKTYRKKQKWKELKIEAAPLKWFEKEDPEIRVPHPKIPEPVAPSVNVWQQRNLRQQQLNSLAPQTPQEEEQILKQVLLLSQRTAAQEEEQRRYWESMTSKNFIPEQLQKRKNQQQAESIGKPYDSVQKRETAENRFQMTLKKEPAETHSQMTQKREPMELRSQIESSRPKTAPQTKPEPTKSIYTENIWDVPASKTVKAPLPGEQSRSPDKEEAPKRPVLTTNFANLIPPPRVQVPRQEVSAKESWDDDGQFLCVSNKLPTTARDCSRWQTNARILVSSSRDSQTVHQSANQKHANSSSISHVTQANPKQANGSSIGHSTQPSKLTSAMDENHNDISMTITDDKSKWTKDPKSVSDIGDIKQSEIKDFINLDKRPGEQTDISQRTQNPVKMARAPQSTLYCSLDNPSPGKISVDHKGDVGQGTRSQIGVPYTQQMVADYWNVTAKRDTHPAEGGDAQKPTKDKTPDDSEERAQHLLASLQQKAYQMSRESWETSDIGQDYWKVSPDPSSIVNTHSSPEIFISPENLKKDIQTDSVTSKGAIEVNPMPPVLPNAESKDVQTTATAGGVSQSEESWEEETAVHPMVSSLTHTSVKPQAKTSSQIAGVPQKEKKPDTASIKKVSNMLNKMAKFGINPNPIKKEKADEGKLVKPISQESQQKRPGYRQRPMKTFAKPLKTLPDPPSPDNSSGKSEREGESEVIQHTPTPVMVNNASTTSNREKSVVSEESSTKSGEIGTAFGESRKNSTLPVSSRADRSQGNSASQTEAVVNQTTDRAMTEDWESELISIPAPPSTTEAENFFKEKIRSVRNEPVDHRLPVLKSLTKQVEAPTSDSSSELPTPKLPAPTPSANIEPVIGTRTGTVKDGSIEQGTSEPGPLRLTPDSGFIQSFSDSIPTITSPLASESPMTTQPTLPSPNLPTLPTLPPPNLPAPSNHSSRPGMEKNPTPPPPNLPAPSPTGTLPVFPQALGVTAGLDAAGLSNLSPLGLPLTLPPHLVQAYLQYLVTTSNTPGGTLGLLPGLPLLPGIAPLMSLGLPNPLLPNPLLSLNMMGLPGQPMVNPSTCLNQPPAQGNSPTIPPHLENLNNPPIQGQSQMETQEIGMRGQGQSSSPSLNPGSRSLDSLQNNILPQRNESADRKHNVQNIPQGGRTCAQPSYSESWETELTASAGSYGNLRRPDLQQLERTIHPSPPSADQQQSGEGITAEKLNQVPNFSAPKERTSTIQRSSKSITKNLSMEQGGAPVQEKRDGFGRVGVSQRGVSVTPRPPETKLPESLVKRKEQTRTVQALIERVLRENQGRDTADLVPDVNRI</sequence>
<feature type="compositionally biased region" description="Polar residues" evidence="7">
    <location>
        <begin position="1688"/>
        <end position="1699"/>
    </location>
</feature>
<feature type="region of interest" description="Disordered" evidence="7">
    <location>
        <begin position="1018"/>
        <end position="1042"/>
    </location>
</feature>
<feature type="compositionally biased region" description="Polar residues" evidence="7">
    <location>
        <begin position="1326"/>
        <end position="1344"/>
    </location>
</feature>
<dbReference type="GeneID" id="111129911"/>
<feature type="region of interest" description="Disordered" evidence="7">
    <location>
        <begin position="658"/>
        <end position="751"/>
    </location>
</feature>
<feature type="compositionally biased region" description="Basic residues" evidence="7">
    <location>
        <begin position="200"/>
        <end position="213"/>
    </location>
</feature>
<dbReference type="SUPFAM" id="SSF46565">
    <property type="entry name" value="Chaperone J-domain"/>
    <property type="match status" value="1"/>
</dbReference>
<feature type="coiled-coil region" evidence="6">
    <location>
        <begin position="543"/>
        <end position="575"/>
    </location>
</feature>
<feature type="compositionally biased region" description="Basic and acidic residues" evidence="7">
    <location>
        <begin position="778"/>
        <end position="787"/>
    </location>
</feature>
<feature type="region of interest" description="Disordered" evidence="7">
    <location>
        <begin position="295"/>
        <end position="463"/>
    </location>
</feature>
<dbReference type="Proteomes" id="UP000694844">
    <property type="component" value="Chromosome 4"/>
</dbReference>
<keyword evidence="6" id="KW-0175">Coiled coil</keyword>
<feature type="compositionally biased region" description="Basic and acidic residues" evidence="7">
    <location>
        <begin position="1834"/>
        <end position="1848"/>
    </location>
</feature>
<feature type="compositionally biased region" description="Polar residues" evidence="7">
    <location>
        <begin position="1455"/>
        <end position="1476"/>
    </location>
</feature>
<feature type="compositionally biased region" description="Polar residues" evidence="7">
    <location>
        <begin position="394"/>
        <end position="413"/>
    </location>
</feature>
<dbReference type="GO" id="GO:0005737">
    <property type="term" value="C:cytoplasm"/>
    <property type="evidence" value="ECO:0007669"/>
    <property type="project" value="UniProtKB-ARBA"/>
</dbReference>
<evidence type="ECO:0000256" key="7">
    <source>
        <dbReference type="SAM" id="MobiDB-lite"/>
    </source>
</evidence>
<reference evidence="10" key="1">
    <citation type="submission" date="2025-08" db="UniProtKB">
        <authorList>
            <consortium name="RefSeq"/>
        </authorList>
    </citation>
    <scope>IDENTIFICATION</scope>
    <source>
        <tissue evidence="10">Whole sample</tissue>
    </source>
</reference>
<feature type="region of interest" description="Disordered" evidence="7">
    <location>
        <begin position="1630"/>
        <end position="1725"/>
    </location>
</feature>
<dbReference type="InterPro" id="IPR001623">
    <property type="entry name" value="DnaJ_domain"/>
</dbReference>
<dbReference type="KEGG" id="cvn:111129911"/>
<dbReference type="Pfam" id="PF00226">
    <property type="entry name" value="DnaJ"/>
    <property type="match status" value="1"/>
</dbReference>
<keyword evidence="5" id="KW-0449">Lipoprotein</keyword>
<organism evidence="9 10">
    <name type="scientific">Crassostrea virginica</name>
    <name type="common">Eastern oyster</name>
    <dbReference type="NCBI Taxonomy" id="6565"/>
    <lineage>
        <taxon>Eukaryota</taxon>
        <taxon>Metazoa</taxon>
        <taxon>Spiralia</taxon>
        <taxon>Lophotrochozoa</taxon>
        <taxon>Mollusca</taxon>
        <taxon>Bivalvia</taxon>
        <taxon>Autobranchia</taxon>
        <taxon>Pteriomorphia</taxon>
        <taxon>Ostreida</taxon>
        <taxon>Ostreoidea</taxon>
        <taxon>Ostreidae</taxon>
        <taxon>Crassostrea</taxon>
    </lineage>
</organism>
<feature type="region of interest" description="Disordered" evidence="7">
    <location>
        <begin position="195"/>
        <end position="227"/>
    </location>
</feature>
<dbReference type="PANTHER" id="PTHR44027:SF7">
    <property type="entry name" value="DNAJ HOMOLOG SUBFAMILY C MEMBER 5 HOMOLOG"/>
    <property type="match status" value="1"/>
</dbReference>
<feature type="compositionally biased region" description="Polar residues" evidence="7">
    <location>
        <begin position="1270"/>
        <end position="1286"/>
    </location>
</feature>
<feature type="compositionally biased region" description="Low complexity" evidence="7">
    <location>
        <begin position="1672"/>
        <end position="1687"/>
    </location>
</feature>
<feature type="compositionally biased region" description="Pro residues" evidence="7">
    <location>
        <begin position="1482"/>
        <end position="1499"/>
    </location>
</feature>
<feature type="compositionally biased region" description="Basic and acidic residues" evidence="7">
    <location>
        <begin position="1029"/>
        <end position="1042"/>
    </location>
</feature>
<feature type="region of interest" description="Disordered" evidence="7">
    <location>
        <begin position="1199"/>
        <end position="1350"/>
    </location>
</feature>
<feature type="compositionally biased region" description="Basic and acidic residues" evidence="7">
    <location>
        <begin position="498"/>
        <end position="517"/>
    </location>
</feature>
<dbReference type="RefSeq" id="XP_022332155.1">
    <property type="nucleotide sequence ID" value="XM_022476447.1"/>
</dbReference>
<feature type="compositionally biased region" description="Basic residues" evidence="7">
    <location>
        <begin position="304"/>
        <end position="319"/>
    </location>
</feature>
<evidence type="ECO:0000256" key="6">
    <source>
        <dbReference type="SAM" id="Coils"/>
    </source>
</evidence>
<feature type="region of interest" description="Disordered" evidence="7">
    <location>
        <begin position="1824"/>
        <end position="1848"/>
    </location>
</feature>
<feature type="region of interest" description="Disordered" evidence="7">
    <location>
        <begin position="849"/>
        <end position="901"/>
    </location>
</feature>
<evidence type="ECO:0000313" key="9">
    <source>
        <dbReference type="Proteomes" id="UP000694844"/>
    </source>
</evidence>
<evidence type="ECO:0000256" key="3">
    <source>
        <dbReference type="ARBA" id="ARBA00023139"/>
    </source>
</evidence>
<name>A0A8B8DW77_CRAVI</name>
<dbReference type="Gene3D" id="1.10.287.110">
    <property type="entry name" value="DnaJ domain"/>
    <property type="match status" value="1"/>
</dbReference>
<protein>
    <submittedName>
        <fullName evidence="10">Mucin-5AC-like</fullName>
    </submittedName>
</protein>
<feature type="region of interest" description="Disordered" evidence="7">
    <location>
        <begin position="1111"/>
        <end position="1186"/>
    </location>
</feature>
<evidence type="ECO:0000256" key="2">
    <source>
        <dbReference type="ARBA" id="ARBA00023136"/>
    </source>
</evidence>
<feature type="region of interest" description="Disordered" evidence="7">
    <location>
        <begin position="765"/>
        <end position="789"/>
    </location>
</feature>
<keyword evidence="2" id="KW-0472">Membrane</keyword>
<feature type="compositionally biased region" description="Polar residues" evidence="7">
    <location>
        <begin position="1129"/>
        <end position="1142"/>
    </location>
</feature>
<dbReference type="InterPro" id="IPR036869">
    <property type="entry name" value="J_dom_sf"/>
</dbReference>
<feature type="compositionally biased region" description="Polar residues" evidence="7">
    <location>
        <begin position="1630"/>
        <end position="1642"/>
    </location>
</feature>
<evidence type="ECO:0000259" key="8">
    <source>
        <dbReference type="PROSITE" id="PS50076"/>
    </source>
</evidence>
<keyword evidence="9" id="KW-1185">Reference proteome</keyword>
<evidence type="ECO:0000313" key="10">
    <source>
        <dbReference type="RefSeq" id="XP_022332155.1"/>
    </source>
</evidence>
<feature type="region of interest" description="Disordered" evidence="7">
    <location>
        <begin position="1386"/>
        <end position="1533"/>
    </location>
</feature>
<feature type="compositionally biased region" description="Basic and acidic residues" evidence="7">
    <location>
        <begin position="1208"/>
        <end position="1218"/>
    </location>
</feature>
<dbReference type="InterPro" id="IPR051434">
    <property type="entry name" value="DnaJ_C_subfamily_member5"/>
</dbReference>
<dbReference type="SMART" id="SM00271">
    <property type="entry name" value="DnaJ"/>
    <property type="match status" value="1"/>
</dbReference>
<feature type="compositionally biased region" description="Polar residues" evidence="7">
    <location>
        <begin position="1156"/>
        <end position="1173"/>
    </location>
</feature>
<proteinExistence type="predicted"/>